<comment type="caution">
    <text evidence="2">The sequence shown here is derived from an EMBL/GenBank/DDBJ whole genome shotgun (WGS) entry which is preliminary data.</text>
</comment>
<feature type="region of interest" description="Disordered" evidence="1">
    <location>
        <begin position="34"/>
        <end position="56"/>
    </location>
</feature>
<evidence type="ECO:0000313" key="3">
    <source>
        <dbReference type="Proteomes" id="UP000324222"/>
    </source>
</evidence>
<accession>A0A5B7K9K6</accession>
<organism evidence="2 3">
    <name type="scientific">Portunus trituberculatus</name>
    <name type="common">Swimming crab</name>
    <name type="synonym">Neptunus trituberculatus</name>
    <dbReference type="NCBI Taxonomy" id="210409"/>
    <lineage>
        <taxon>Eukaryota</taxon>
        <taxon>Metazoa</taxon>
        <taxon>Ecdysozoa</taxon>
        <taxon>Arthropoda</taxon>
        <taxon>Crustacea</taxon>
        <taxon>Multicrustacea</taxon>
        <taxon>Malacostraca</taxon>
        <taxon>Eumalacostraca</taxon>
        <taxon>Eucarida</taxon>
        <taxon>Decapoda</taxon>
        <taxon>Pleocyemata</taxon>
        <taxon>Brachyura</taxon>
        <taxon>Eubrachyura</taxon>
        <taxon>Portunoidea</taxon>
        <taxon>Portunidae</taxon>
        <taxon>Portuninae</taxon>
        <taxon>Portunus</taxon>
    </lineage>
</organism>
<dbReference type="AlphaFoldDB" id="A0A5B7K9K6"/>
<evidence type="ECO:0000313" key="2">
    <source>
        <dbReference type="EMBL" id="MPD05671.1"/>
    </source>
</evidence>
<keyword evidence="3" id="KW-1185">Reference proteome</keyword>
<proteinExistence type="predicted"/>
<protein>
    <submittedName>
        <fullName evidence="2">Uncharacterized protein</fullName>
    </submittedName>
</protein>
<sequence>MSAQARRSVLIPRVTQDLKTLPATTHAVKHPMRRNSPFKSLTRRKREGMMVVEEEKQEKKMRNGKYIAISGKKGI</sequence>
<dbReference type="EMBL" id="VSRR010147114">
    <property type="protein sequence ID" value="MPD05671.1"/>
    <property type="molecule type" value="Genomic_DNA"/>
</dbReference>
<dbReference type="Proteomes" id="UP000324222">
    <property type="component" value="Unassembled WGS sequence"/>
</dbReference>
<reference evidence="2 3" key="1">
    <citation type="submission" date="2019-05" db="EMBL/GenBank/DDBJ databases">
        <title>Another draft genome of Portunus trituberculatus and its Hox gene families provides insights of decapod evolution.</title>
        <authorList>
            <person name="Jeong J.-H."/>
            <person name="Song I."/>
            <person name="Kim S."/>
            <person name="Choi T."/>
            <person name="Kim D."/>
            <person name="Ryu S."/>
            <person name="Kim W."/>
        </authorList>
    </citation>
    <scope>NUCLEOTIDE SEQUENCE [LARGE SCALE GENOMIC DNA]</scope>
    <source>
        <tissue evidence="2">Muscle</tissue>
    </source>
</reference>
<name>A0A5B7K9K6_PORTR</name>
<evidence type="ECO:0000256" key="1">
    <source>
        <dbReference type="SAM" id="MobiDB-lite"/>
    </source>
</evidence>
<gene>
    <name evidence="2" type="ORF">E2C01_101429</name>
</gene>